<accession>A0A4U1J2S2</accession>
<gene>
    <name evidence="2" type="ORF">E8A74_31580</name>
</gene>
<dbReference type="Proteomes" id="UP000309215">
    <property type="component" value="Unassembled WGS sequence"/>
</dbReference>
<comment type="caution">
    <text evidence="2">The sequence shown here is derived from an EMBL/GenBank/DDBJ whole genome shotgun (WGS) entry which is preliminary data.</text>
</comment>
<organism evidence="2 3">
    <name type="scientific">Polyangium fumosum</name>
    <dbReference type="NCBI Taxonomy" id="889272"/>
    <lineage>
        <taxon>Bacteria</taxon>
        <taxon>Pseudomonadati</taxon>
        <taxon>Myxococcota</taxon>
        <taxon>Polyangia</taxon>
        <taxon>Polyangiales</taxon>
        <taxon>Polyangiaceae</taxon>
        <taxon>Polyangium</taxon>
    </lineage>
</organism>
<sequence>MRSELHDPLPARPSPAEEGHARDTKLGRLVAIKPLHGGGQAAPRLPRELGVQTLVAVCNVEPADEKKSTWPAWKRL</sequence>
<proteinExistence type="predicted"/>
<dbReference type="RefSeq" id="WP_136932831.1">
    <property type="nucleotide sequence ID" value="NZ_SSMQ01000040.1"/>
</dbReference>
<dbReference type="EMBL" id="SSMQ01000040">
    <property type="protein sequence ID" value="TKD01385.1"/>
    <property type="molecule type" value="Genomic_DNA"/>
</dbReference>
<evidence type="ECO:0000313" key="3">
    <source>
        <dbReference type="Proteomes" id="UP000309215"/>
    </source>
</evidence>
<feature type="region of interest" description="Disordered" evidence="1">
    <location>
        <begin position="1"/>
        <end position="25"/>
    </location>
</feature>
<evidence type="ECO:0000256" key="1">
    <source>
        <dbReference type="SAM" id="MobiDB-lite"/>
    </source>
</evidence>
<protein>
    <submittedName>
        <fullName evidence="2">Uncharacterized protein</fullName>
    </submittedName>
</protein>
<name>A0A4U1J2S2_9BACT</name>
<keyword evidence="3" id="KW-1185">Reference proteome</keyword>
<reference evidence="2 3" key="1">
    <citation type="submission" date="2019-04" db="EMBL/GenBank/DDBJ databases">
        <authorList>
            <person name="Li Y."/>
            <person name="Wang J."/>
        </authorList>
    </citation>
    <scope>NUCLEOTIDE SEQUENCE [LARGE SCALE GENOMIC DNA]</scope>
    <source>
        <strain evidence="2 3">DSM 14668</strain>
    </source>
</reference>
<dbReference type="AlphaFoldDB" id="A0A4U1J2S2"/>
<evidence type="ECO:0000313" key="2">
    <source>
        <dbReference type="EMBL" id="TKD01385.1"/>
    </source>
</evidence>